<dbReference type="Proteomes" id="UP000799754">
    <property type="component" value="Unassembled WGS sequence"/>
</dbReference>
<proteinExistence type="predicted"/>
<gene>
    <name evidence="1" type="ORF">BU25DRAFT_463292</name>
</gene>
<evidence type="ECO:0000313" key="2">
    <source>
        <dbReference type="Proteomes" id="UP000799754"/>
    </source>
</evidence>
<evidence type="ECO:0000313" key="1">
    <source>
        <dbReference type="EMBL" id="KAF2621841.1"/>
    </source>
</evidence>
<accession>A0ACB6RIY7</accession>
<keyword evidence="2" id="KW-1185">Reference proteome</keyword>
<protein>
    <submittedName>
        <fullName evidence="1">Uncharacterized protein</fullName>
    </submittedName>
</protein>
<name>A0ACB6RIY7_9PLEO</name>
<reference evidence="1" key="1">
    <citation type="journal article" date="2020" name="Stud. Mycol.">
        <title>101 Dothideomycetes genomes: a test case for predicting lifestyles and emergence of pathogens.</title>
        <authorList>
            <person name="Haridas S."/>
            <person name="Albert R."/>
            <person name="Binder M."/>
            <person name="Bloem J."/>
            <person name="Labutti K."/>
            <person name="Salamov A."/>
            <person name="Andreopoulos B."/>
            <person name="Baker S."/>
            <person name="Barry K."/>
            <person name="Bills G."/>
            <person name="Bluhm B."/>
            <person name="Cannon C."/>
            <person name="Castanera R."/>
            <person name="Culley D."/>
            <person name="Daum C."/>
            <person name="Ezra D."/>
            <person name="Gonzalez J."/>
            <person name="Henrissat B."/>
            <person name="Kuo A."/>
            <person name="Liang C."/>
            <person name="Lipzen A."/>
            <person name="Lutzoni F."/>
            <person name="Magnuson J."/>
            <person name="Mondo S."/>
            <person name="Nolan M."/>
            <person name="Ohm R."/>
            <person name="Pangilinan J."/>
            <person name="Park H.-J."/>
            <person name="Ramirez L."/>
            <person name="Alfaro M."/>
            <person name="Sun H."/>
            <person name="Tritt A."/>
            <person name="Yoshinaga Y."/>
            <person name="Zwiers L.-H."/>
            <person name="Turgeon B."/>
            <person name="Goodwin S."/>
            <person name="Spatafora J."/>
            <person name="Crous P."/>
            <person name="Grigoriev I."/>
        </authorList>
    </citation>
    <scope>NUCLEOTIDE SEQUENCE</scope>
    <source>
        <strain evidence="1">CBS 525.71</strain>
    </source>
</reference>
<dbReference type="EMBL" id="MU006750">
    <property type="protein sequence ID" value="KAF2621841.1"/>
    <property type="molecule type" value="Genomic_DNA"/>
</dbReference>
<comment type="caution">
    <text evidence="1">The sequence shown here is derived from an EMBL/GenBank/DDBJ whole genome shotgun (WGS) entry which is preliminary data.</text>
</comment>
<sequence>MYLQSSGSCGYDVWLDKDEEVEFYTYWSRFTVKQTYDKLQPKRVFTPQVSNHHSSPGEWNTDIAIHGPQNARHGWQWYEMGFFAC</sequence>
<organism evidence="1 2">
    <name type="scientific">Macroventuria anomochaeta</name>
    <dbReference type="NCBI Taxonomy" id="301207"/>
    <lineage>
        <taxon>Eukaryota</taxon>
        <taxon>Fungi</taxon>
        <taxon>Dikarya</taxon>
        <taxon>Ascomycota</taxon>
        <taxon>Pezizomycotina</taxon>
        <taxon>Dothideomycetes</taxon>
        <taxon>Pleosporomycetidae</taxon>
        <taxon>Pleosporales</taxon>
        <taxon>Pleosporineae</taxon>
        <taxon>Didymellaceae</taxon>
        <taxon>Macroventuria</taxon>
    </lineage>
</organism>